<sequence>MLLDDVKNAEPIISAQLKNCGNHQFLVIDENNQTYKLNIDKKYRTDKLFWSSLYSIAKEKLWIPVTKKSHQLISNDWLVGVAKSTTPY</sequence>
<reference evidence="1 2" key="1">
    <citation type="journal article" date="2015" name="Genome Announc.">
        <title>Expanding the biotechnology potential of lactobacilli through comparative genomics of 213 strains and associated genera.</title>
        <authorList>
            <person name="Sun Z."/>
            <person name="Harris H.M."/>
            <person name="McCann A."/>
            <person name="Guo C."/>
            <person name="Argimon S."/>
            <person name="Zhang W."/>
            <person name="Yang X."/>
            <person name="Jeffery I.B."/>
            <person name="Cooney J.C."/>
            <person name="Kagawa T.F."/>
            <person name="Liu W."/>
            <person name="Song Y."/>
            <person name="Salvetti E."/>
            <person name="Wrobel A."/>
            <person name="Rasinkangas P."/>
            <person name="Parkhill J."/>
            <person name="Rea M.C."/>
            <person name="O'Sullivan O."/>
            <person name="Ritari J."/>
            <person name="Douillard F.P."/>
            <person name="Paul Ross R."/>
            <person name="Yang R."/>
            <person name="Briner A.E."/>
            <person name="Felis G.E."/>
            <person name="de Vos W.M."/>
            <person name="Barrangou R."/>
            <person name="Klaenhammer T.R."/>
            <person name="Caufield P.W."/>
            <person name="Cui Y."/>
            <person name="Zhang H."/>
            <person name="O'Toole P.W."/>
        </authorList>
    </citation>
    <scope>NUCLEOTIDE SEQUENCE [LARGE SCALE GENOMIC DNA]</scope>
    <source>
        <strain evidence="1 2">DSM 23829</strain>
    </source>
</reference>
<proteinExistence type="predicted"/>
<comment type="caution">
    <text evidence="1">The sequence shown here is derived from an EMBL/GenBank/DDBJ whole genome shotgun (WGS) entry which is preliminary data.</text>
</comment>
<evidence type="ECO:0000313" key="2">
    <source>
        <dbReference type="Proteomes" id="UP000052012"/>
    </source>
</evidence>
<name>A0A0R2AWI1_9LACO</name>
<dbReference type="PATRIC" id="fig|1423781.4.peg.1431"/>
<dbReference type="EMBL" id="AYYQ01000030">
    <property type="protein sequence ID" value="KRM68169.1"/>
    <property type="molecule type" value="Genomic_DNA"/>
</dbReference>
<protein>
    <submittedName>
        <fullName evidence="1">Uncharacterized protein</fullName>
    </submittedName>
</protein>
<gene>
    <name evidence="1" type="ORF">FD06_GL001383</name>
</gene>
<organism evidence="1 2">
    <name type="scientific">Apilactobacillus ozensis DSM 23829 = JCM 17196</name>
    <dbReference type="NCBI Taxonomy" id="1423781"/>
    <lineage>
        <taxon>Bacteria</taxon>
        <taxon>Bacillati</taxon>
        <taxon>Bacillota</taxon>
        <taxon>Bacilli</taxon>
        <taxon>Lactobacillales</taxon>
        <taxon>Lactobacillaceae</taxon>
        <taxon>Apilactobacillus</taxon>
    </lineage>
</organism>
<dbReference type="OrthoDB" id="2156798at2"/>
<dbReference type="Proteomes" id="UP000052012">
    <property type="component" value="Unassembled WGS sequence"/>
</dbReference>
<accession>A0A0R2AWI1</accession>
<keyword evidence="2" id="KW-1185">Reference proteome</keyword>
<evidence type="ECO:0000313" key="1">
    <source>
        <dbReference type="EMBL" id="KRM68169.1"/>
    </source>
</evidence>
<dbReference type="STRING" id="1423781.FD06_GL001383"/>
<dbReference type="RefSeq" id="WP_056966269.1">
    <property type="nucleotide sequence ID" value="NZ_AYYQ01000030.1"/>
</dbReference>
<dbReference type="AlphaFoldDB" id="A0A0R2AWI1"/>